<dbReference type="GO" id="GO:0007018">
    <property type="term" value="P:microtubule-based movement"/>
    <property type="evidence" value="ECO:0007669"/>
    <property type="project" value="InterPro"/>
</dbReference>
<dbReference type="GO" id="GO:0030286">
    <property type="term" value="C:dynein complex"/>
    <property type="evidence" value="ECO:0007669"/>
    <property type="project" value="UniProtKB-KW"/>
</dbReference>
<dbReference type="InterPro" id="IPR035706">
    <property type="entry name" value="AAA_9"/>
</dbReference>
<dbReference type="InterPro" id="IPR043160">
    <property type="entry name" value="Dynein_C_barrel"/>
</dbReference>
<dbReference type="Gene3D" id="6.10.140.1060">
    <property type="match status" value="1"/>
</dbReference>
<dbReference type="Gene3D" id="1.10.8.1220">
    <property type="match status" value="1"/>
</dbReference>
<dbReference type="Gene3D" id="1.20.1270.280">
    <property type="match status" value="1"/>
</dbReference>
<dbReference type="Gene3D" id="1.10.8.720">
    <property type="entry name" value="Region D6 of dynein motor"/>
    <property type="match status" value="1"/>
</dbReference>
<dbReference type="Pfam" id="PF12780">
    <property type="entry name" value="AAA_8"/>
    <property type="match status" value="1"/>
</dbReference>
<dbReference type="Pfam" id="PF18198">
    <property type="entry name" value="AAA_lid_11"/>
    <property type="match status" value="1"/>
</dbReference>
<dbReference type="Pfam" id="PF12781">
    <property type="entry name" value="AAA_9"/>
    <property type="match status" value="1"/>
</dbReference>
<dbReference type="Pfam" id="PF03028">
    <property type="entry name" value="Dynein_heavy"/>
    <property type="match status" value="1"/>
</dbReference>
<feature type="domain" description="Dynein heavy chain linker" evidence="15">
    <location>
        <begin position="2"/>
        <end position="152"/>
    </location>
</feature>
<dbReference type="GO" id="GO:0005930">
    <property type="term" value="C:axoneme"/>
    <property type="evidence" value="ECO:0007669"/>
    <property type="project" value="UniProtKB-SubCell"/>
</dbReference>
<dbReference type="Pfam" id="PF12777">
    <property type="entry name" value="MT"/>
    <property type="match status" value="1"/>
</dbReference>
<dbReference type="Gene3D" id="3.10.490.20">
    <property type="match status" value="1"/>
</dbReference>
<comment type="similarity">
    <text evidence="2">Belongs to the dynein heavy chain family.</text>
</comment>
<dbReference type="SUPFAM" id="SSF52540">
    <property type="entry name" value="P-loop containing nucleoside triphosphate hydrolases"/>
    <property type="match status" value="1"/>
</dbReference>
<dbReference type="FunFam" id="3.10.490.20:FF:000001">
    <property type="entry name" value="dynein heavy chain 7, axonemal"/>
    <property type="match status" value="1"/>
</dbReference>
<keyword evidence="10" id="KW-0505">Motor protein</keyword>
<feature type="domain" description="Dynein heavy chain ATP-binding dynein motor region" evidence="18">
    <location>
        <begin position="888"/>
        <end position="1109"/>
    </location>
</feature>
<dbReference type="Gene3D" id="3.40.50.300">
    <property type="entry name" value="P-loop containing nucleotide triphosphate hydrolases"/>
    <property type="match status" value="4"/>
</dbReference>
<sequence>MELNAEQISDELSSMFRLMYKLMKVFSEVAAPRRVAESFRSKIDKFKQHLPILSTICNPGIKARHWEKISSIVGFDIKPEANTSLLDMLELGLPKYVSRLEEIGASASKEYSLEKALNKMKSEWTDLQFAFAVYKDTAYVEQCNAQIADIVELVRGKLSGGARLTLGALTVIDVHEGLMEEFAVDFRIINPKAITMGQLYGCFDPVSHEWTDGVLATSFRDQAQSMSEDRQWIVFDGPIDAVWIENMNTVLDDNKKVSDLIIPTMETARQFFFLRTYLFHQVPMLFVGPTGTGKSIINSNFLVSLPKEQYTPNCINFSARTSANQVQDIIMAKLDRRRKGVFGPPPGKKCIIYVDDLNMPAKEVYGAQPPIELLRQWIDHRHWYDKKDTSRLDIIDVLFISAMGPPGGGRNDITGRFTRHLNIVSIDSFDDETLSKIFGSITDWHFSTGFDAPFYRVVEMCKTFQEGVQKLSEQYYSQLRRHNYVTPTSYLELILTFKTLLKAKRNEVDTFRNRYLIGLEKLEFAASQVAVMQQELTALQPELIQTSAETDEMMVKIEKETVVVDAKKELVAADEKVANEAAAVAKAIKDECEEDLAEAMPALEAANSALDTLKPADITVVKSMQNPPGAVKLVMESICVMKSIKPERKPDPGGSGKMIEDYWGPSKKLLGDMKFLESLKTFDKDNIPAANIKKIREKFIDNPEFQPALIKTVSSACEGLCKWVRAMEVYERVAKVVAPKKERFCMAEEELASQMQMLAVTRAELKAVEDRLGALNDELAEMMQKKKDLEDNIELCSQKLIRAEKLIGGLGGEKDRWTEAARLLGIKYTNLTGDVLLSSATVSYLGAFTVDYRVKCQQEWHQMCMDRKVPCSKDFTLSNTLGNQVLIRAWRIAGLPVDSFSTDNGIIVSNSRRWPLMIDPQGQANKWIKNMERTNKLGIIKLSDSNYVRTLEHAIQFGTPVLLENVGEEIDAVLEPVLLKQTFKQQGVEYLKLGENIIEYCHDFRFYMTTGLRNPHYLPEVAVKVCLLNFMITPLGLQDQLLGIVAATEKPELEEKKNQLILESAANSKQLKEIEDKILEVLSSSEGNILEDERAITVLSSSKVLSEEISEKQKIAGETEQEIDRTRMGYRPVAEHSSILFFCISELANIEPMYQYSLTWFIGLYLQSIAQSAPSEDLTTRIANILEHFTASIYNNVCRSLFEKDKLLFSLLLTVGIMQGKGQINDLIWRFLLTGGVALDNPHANPAPDWLSDKAWSEVVRASKLASLEGLFEDVRQNVAEWKKVYDSSRPHEEPFPGKWGTLVGMDRMAVLRCFRPDKLVPAVQQFIVDNMGRTFIEPPTFDLSKSYGDSNCCSPLIFILSPGSDPTAVLLKFAEDVDMGGNKTQAVSLGQGQGPVAASIINSALRNGTWVVLQNCHLATSWMPTLEKICEEVITPGNTNPNFRLWLTSYPCEKFPVSILQNGVKMTNEPPKGLRANLLRSYLSDPLCDPAFFSSSSQPQPWRKLLFGLCFFHALVQERRTFGPLGWNIPYEFNESDMMISMRQIQMFLDEYEEIPLEALTYLTGSYVDYIRSLPITAEPGVFGLHSNADITKDNQETNQLLNGVLLTLPRQTGGGAKSPQVVRSSLVNIRKALKGQVVMSAELENVFNSMLVGKVPAMWAAKSYPSLKPLGSYVADLLARLHFLQDWIDNGPPVVFWVSGFYFTQSFLTGVSQNFARRYAIPIDYIGFEFEVMKQEDEMEMKPEDGAYVHGLFLEGARWDREKMFIGESLPKILYDSLPIIWLKPGESSKFQHESVYVCPVYKTSARRGTLSTTGHSTNYVLSIELPSDQPQKHWINRGVAALCQLDD</sequence>
<keyword evidence="11" id="KW-0206">Cytoskeleton</keyword>
<dbReference type="InterPro" id="IPR041658">
    <property type="entry name" value="AAA_lid_11"/>
</dbReference>
<evidence type="ECO:0000256" key="1">
    <source>
        <dbReference type="ARBA" id="ARBA00004430"/>
    </source>
</evidence>
<dbReference type="GO" id="GO:0005874">
    <property type="term" value="C:microtubule"/>
    <property type="evidence" value="ECO:0007669"/>
    <property type="project" value="UniProtKB-KW"/>
</dbReference>
<dbReference type="InterPro" id="IPR013602">
    <property type="entry name" value="Dynein_heavy_linker"/>
</dbReference>
<evidence type="ECO:0000256" key="12">
    <source>
        <dbReference type="ARBA" id="ARBA00023273"/>
    </source>
</evidence>
<evidence type="ECO:0000256" key="2">
    <source>
        <dbReference type="ARBA" id="ARBA00008887"/>
    </source>
</evidence>
<evidence type="ECO:0000256" key="7">
    <source>
        <dbReference type="ARBA" id="ARBA00023017"/>
    </source>
</evidence>
<accession>A0A556UF22</accession>
<dbReference type="GO" id="GO:0045505">
    <property type="term" value="F:dynein intermediate chain binding"/>
    <property type="evidence" value="ECO:0007669"/>
    <property type="project" value="InterPro"/>
</dbReference>
<dbReference type="InterPro" id="IPR024317">
    <property type="entry name" value="Dynein_heavy_chain_D4_dom"/>
</dbReference>
<dbReference type="GO" id="GO:0008569">
    <property type="term" value="F:minus-end-directed microtubule motor activity"/>
    <property type="evidence" value="ECO:0007669"/>
    <property type="project" value="InterPro"/>
</dbReference>
<dbReference type="InterPro" id="IPR027417">
    <property type="entry name" value="P-loop_NTPase"/>
</dbReference>
<reference evidence="21 22" key="1">
    <citation type="journal article" date="2019" name="Genome Biol. Evol.">
        <title>Whole-Genome Sequencing of the Giant Devil Catfish, Bagarius yarrelli.</title>
        <authorList>
            <person name="Jiang W."/>
            <person name="Lv Y."/>
            <person name="Cheng L."/>
            <person name="Yang K."/>
            <person name="Chao B."/>
            <person name="Wang X."/>
            <person name="Li Y."/>
            <person name="Pan X."/>
            <person name="You X."/>
            <person name="Zhang Y."/>
            <person name="Yang J."/>
            <person name="Li J."/>
            <person name="Zhang X."/>
            <person name="Liu S."/>
            <person name="Sun C."/>
            <person name="Yang J."/>
            <person name="Shi Q."/>
        </authorList>
    </citation>
    <scope>NUCLEOTIDE SEQUENCE [LARGE SCALE GENOMIC DNA]</scope>
    <source>
        <strain evidence="21">JWS20170419001</strain>
        <tissue evidence="21">Muscle</tissue>
    </source>
</reference>
<dbReference type="InterPro" id="IPR004273">
    <property type="entry name" value="Dynein_heavy_D6_P-loop"/>
</dbReference>
<evidence type="ECO:0000259" key="16">
    <source>
        <dbReference type="Pfam" id="PF12777"/>
    </source>
</evidence>
<feature type="domain" description="Dynein heavy chain AAA module D4" evidence="17">
    <location>
        <begin position="456"/>
        <end position="500"/>
    </location>
</feature>
<dbReference type="GO" id="GO:0005524">
    <property type="term" value="F:ATP binding"/>
    <property type="evidence" value="ECO:0007669"/>
    <property type="project" value="UniProtKB-KW"/>
</dbReference>
<evidence type="ECO:0000259" key="18">
    <source>
        <dbReference type="Pfam" id="PF12781"/>
    </source>
</evidence>
<dbReference type="FunFam" id="3.40.50.300:FF:005585">
    <property type="entry name" value="Predicted protein"/>
    <property type="match status" value="1"/>
</dbReference>
<keyword evidence="5" id="KW-0547">Nucleotide-binding</keyword>
<evidence type="ECO:0000256" key="8">
    <source>
        <dbReference type="ARBA" id="ARBA00023054"/>
    </source>
</evidence>
<dbReference type="Pfam" id="PF12775">
    <property type="entry name" value="AAA_7"/>
    <property type="match status" value="1"/>
</dbReference>
<keyword evidence="8 13" id="KW-0175">Coiled coil</keyword>
<keyword evidence="22" id="KW-1185">Reference proteome</keyword>
<dbReference type="PANTHER" id="PTHR22878:SF71">
    <property type="entry name" value="DYNEIN, AXONEMAL, HEAVY CHAIN 3"/>
    <property type="match status" value="1"/>
</dbReference>
<name>A0A556UF22_BAGYA</name>
<evidence type="ECO:0000256" key="3">
    <source>
        <dbReference type="ARBA" id="ARBA00022490"/>
    </source>
</evidence>
<evidence type="ECO:0000256" key="10">
    <source>
        <dbReference type="ARBA" id="ARBA00023175"/>
    </source>
</evidence>
<dbReference type="InterPro" id="IPR026983">
    <property type="entry name" value="DHC"/>
</dbReference>
<evidence type="ECO:0000259" key="15">
    <source>
        <dbReference type="Pfam" id="PF08393"/>
    </source>
</evidence>
<feature type="domain" description="Dynein heavy chain C-terminal" evidence="20">
    <location>
        <begin position="1622"/>
        <end position="1846"/>
    </location>
</feature>
<feature type="domain" description="Dynein heavy chain AAA lid" evidence="19">
    <location>
        <begin position="1503"/>
        <end position="1567"/>
    </location>
</feature>
<evidence type="ECO:0000259" key="20">
    <source>
        <dbReference type="Pfam" id="PF18199"/>
    </source>
</evidence>
<dbReference type="InterPro" id="IPR041228">
    <property type="entry name" value="Dynein_C"/>
</dbReference>
<evidence type="ECO:0000313" key="22">
    <source>
        <dbReference type="Proteomes" id="UP000319801"/>
    </source>
</evidence>
<dbReference type="Pfam" id="PF08393">
    <property type="entry name" value="DHC_N2"/>
    <property type="match status" value="1"/>
</dbReference>
<feature type="domain" description="Dynein heavy chain coiled coil stalk" evidence="16">
    <location>
        <begin position="517"/>
        <end position="856"/>
    </location>
</feature>
<dbReference type="FunFam" id="3.40.50.300:FF:000362">
    <property type="entry name" value="Dynein, axonemal, heavy chain 6"/>
    <property type="match status" value="1"/>
</dbReference>
<comment type="caution">
    <text evidence="21">The sequence shown here is derived from an EMBL/GenBank/DDBJ whole genome shotgun (WGS) entry which is preliminary data.</text>
</comment>
<comment type="subcellular location">
    <subcellularLocation>
        <location evidence="1">Cytoplasm</location>
        <location evidence="1">Cytoskeleton</location>
        <location evidence="1">Cilium axoneme</location>
    </subcellularLocation>
</comment>
<dbReference type="Gene3D" id="1.20.920.20">
    <property type="match status" value="1"/>
</dbReference>
<dbReference type="FunFam" id="1.10.8.1220:FF:000001">
    <property type="entry name" value="Dynein axonemal heavy chain 5"/>
    <property type="match status" value="1"/>
</dbReference>
<evidence type="ECO:0000259" key="19">
    <source>
        <dbReference type="Pfam" id="PF18198"/>
    </source>
</evidence>
<dbReference type="GO" id="GO:0051959">
    <property type="term" value="F:dynein light intermediate chain binding"/>
    <property type="evidence" value="ECO:0007669"/>
    <property type="project" value="InterPro"/>
</dbReference>
<keyword evidence="3" id="KW-0963">Cytoplasm</keyword>
<protein>
    <submittedName>
        <fullName evidence="21">Dynein heavy chain 3, axonemal</fullName>
    </submittedName>
</protein>
<evidence type="ECO:0000259" key="17">
    <source>
        <dbReference type="Pfam" id="PF12780"/>
    </source>
</evidence>
<dbReference type="Pfam" id="PF18199">
    <property type="entry name" value="Dynein_C"/>
    <property type="match status" value="1"/>
</dbReference>
<evidence type="ECO:0000313" key="21">
    <source>
        <dbReference type="EMBL" id="TSO57255.1"/>
    </source>
</evidence>
<dbReference type="InterPro" id="IPR042219">
    <property type="entry name" value="AAA_lid_11_sf"/>
</dbReference>
<dbReference type="Proteomes" id="UP000319801">
    <property type="component" value="Unassembled WGS sequence"/>
</dbReference>
<dbReference type="PANTHER" id="PTHR22878">
    <property type="entry name" value="DYNEIN HEAVY CHAIN 6, AXONEMAL-LIKE-RELATED"/>
    <property type="match status" value="1"/>
</dbReference>
<keyword evidence="7" id="KW-0243">Dynein</keyword>
<feature type="coiled-coil region" evidence="13">
    <location>
        <begin position="758"/>
        <end position="806"/>
    </location>
</feature>
<dbReference type="FunFam" id="1.20.1270.280:FF:000038">
    <property type="entry name" value="AT13908p"/>
    <property type="match status" value="1"/>
</dbReference>
<evidence type="ECO:0000256" key="11">
    <source>
        <dbReference type="ARBA" id="ARBA00023212"/>
    </source>
</evidence>
<dbReference type="FunFam" id="3.40.50.300:FF:000223">
    <property type="entry name" value="Dynein heavy chain 3, axonemal"/>
    <property type="match status" value="1"/>
</dbReference>
<evidence type="ECO:0000256" key="4">
    <source>
        <dbReference type="ARBA" id="ARBA00022701"/>
    </source>
</evidence>
<keyword evidence="12" id="KW-0966">Cell projection</keyword>
<proteinExistence type="inferred from homology"/>
<evidence type="ECO:0000256" key="9">
    <source>
        <dbReference type="ARBA" id="ARBA00023069"/>
    </source>
</evidence>
<keyword evidence="6" id="KW-0067">ATP-binding</keyword>
<keyword evidence="4" id="KW-0493">Microtubule</keyword>
<dbReference type="FunFam" id="1.20.920.20:FF:000006">
    <property type="entry name" value="Dynein, axonemal, heavy chain 6"/>
    <property type="match status" value="1"/>
</dbReference>
<keyword evidence="9" id="KW-0969">Cilium</keyword>
<evidence type="ECO:0000256" key="13">
    <source>
        <dbReference type="SAM" id="Coils"/>
    </source>
</evidence>
<evidence type="ECO:0000259" key="14">
    <source>
        <dbReference type="Pfam" id="PF03028"/>
    </source>
</evidence>
<feature type="domain" description="Dynein heavy chain region D6 P-loop" evidence="14">
    <location>
        <begin position="1353"/>
        <end position="1468"/>
    </location>
</feature>
<dbReference type="OrthoDB" id="5593012at2759"/>
<evidence type="ECO:0000256" key="6">
    <source>
        <dbReference type="ARBA" id="ARBA00022840"/>
    </source>
</evidence>
<gene>
    <name evidence="21" type="ORF">Baya_10393</name>
</gene>
<organism evidence="21 22">
    <name type="scientific">Bagarius yarrelli</name>
    <name type="common">Goonch</name>
    <name type="synonym">Bagrus yarrelli</name>
    <dbReference type="NCBI Taxonomy" id="175774"/>
    <lineage>
        <taxon>Eukaryota</taxon>
        <taxon>Metazoa</taxon>
        <taxon>Chordata</taxon>
        <taxon>Craniata</taxon>
        <taxon>Vertebrata</taxon>
        <taxon>Euteleostomi</taxon>
        <taxon>Actinopterygii</taxon>
        <taxon>Neopterygii</taxon>
        <taxon>Teleostei</taxon>
        <taxon>Ostariophysi</taxon>
        <taxon>Siluriformes</taxon>
        <taxon>Sisoridae</taxon>
        <taxon>Sisorinae</taxon>
        <taxon>Bagarius</taxon>
    </lineage>
</organism>
<evidence type="ECO:0000256" key="5">
    <source>
        <dbReference type="ARBA" id="ARBA00022741"/>
    </source>
</evidence>
<dbReference type="EMBL" id="VCAZ01000068">
    <property type="protein sequence ID" value="TSO57255.1"/>
    <property type="molecule type" value="Genomic_DNA"/>
</dbReference>
<dbReference type="InterPro" id="IPR024743">
    <property type="entry name" value="Dynein_HC_stalk"/>
</dbReference>